<dbReference type="GO" id="GO:0097036">
    <property type="term" value="P:regulation of plasma membrane sterol distribution"/>
    <property type="evidence" value="ECO:0007669"/>
    <property type="project" value="UniProtKB-UniRule"/>
</dbReference>
<comment type="caution">
    <text evidence="10">Lacks conserved residue(s) required for the propagation of feature annotation.</text>
</comment>
<dbReference type="GO" id="GO:0016125">
    <property type="term" value="P:sterol metabolic process"/>
    <property type="evidence" value="ECO:0007669"/>
    <property type="project" value="UniProtKB-UniRule"/>
</dbReference>
<dbReference type="Pfam" id="PF04161">
    <property type="entry name" value="Arv1"/>
    <property type="match status" value="1"/>
</dbReference>
<feature type="transmembrane region" description="Helical" evidence="10">
    <location>
        <begin position="36"/>
        <end position="55"/>
    </location>
</feature>
<dbReference type="EMBL" id="VOFY01000018">
    <property type="protein sequence ID" value="KAA8582839.1"/>
    <property type="molecule type" value="Genomic_DNA"/>
</dbReference>
<evidence type="ECO:0000313" key="11">
    <source>
        <dbReference type="EMBL" id="KAA8582839.1"/>
    </source>
</evidence>
<keyword evidence="5 10" id="KW-0256">Endoplasmic reticulum</keyword>
<evidence type="ECO:0000256" key="7">
    <source>
        <dbReference type="ARBA" id="ARBA00023055"/>
    </source>
</evidence>
<evidence type="ECO:0000256" key="4">
    <source>
        <dbReference type="ARBA" id="ARBA00022692"/>
    </source>
</evidence>
<name>A0A5J5CPN4_9PERO</name>
<dbReference type="GO" id="GO:0006665">
    <property type="term" value="P:sphingolipid metabolic process"/>
    <property type="evidence" value="ECO:0007669"/>
    <property type="project" value="TreeGrafter"/>
</dbReference>
<comment type="caution">
    <text evidence="11">The sequence shown here is derived from an EMBL/GenBank/DDBJ whole genome shotgun (WGS) entry which is preliminary data.</text>
</comment>
<sequence length="86" mass="9287">MFGLAALELAAFCGGVLCFLWVGVRPLQGGTPELGLVLRALLLSCYGKVLLIPAVIWEHDYSPLCLGLIKLFVLTSNSQAIRGRRS</sequence>
<evidence type="ECO:0000256" key="9">
    <source>
        <dbReference type="ARBA" id="ARBA00023136"/>
    </source>
</evidence>
<evidence type="ECO:0000256" key="2">
    <source>
        <dbReference type="ARBA" id="ARBA00009187"/>
    </source>
</evidence>
<reference evidence="11 12" key="1">
    <citation type="submission" date="2019-08" db="EMBL/GenBank/DDBJ databases">
        <title>A chromosome-level genome assembly, high-density linkage maps, and genome scans reveal the genomic architecture of hybrid incompatibilities underlying speciation via character displacement in darters (Percidae: Etheostominae).</title>
        <authorList>
            <person name="Moran R.L."/>
            <person name="Catchen J.M."/>
            <person name="Fuller R.C."/>
        </authorList>
    </citation>
    <scope>NUCLEOTIDE SEQUENCE [LARGE SCALE GENOMIC DNA]</scope>
    <source>
        <strain evidence="11">EspeVRDwgs_2016</strain>
        <tissue evidence="11">Muscle</tissue>
    </source>
</reference>
<evidence type="ECO:0000256" key="5">
    <source>
        <dbReference type="ARBA" id="ARBA00022824"/>
    </source>
</evidence>
<dbReference type="GO" id="GO:0005789">
    <property type="term" value="C:endoplasmic reticulum membrane"/>
    <property type="evidence" value="ECO:0007669"/>
    <property type="project" value="UniProtKB-SubCell"/>
</dbReference>
<comment type="similarity">
    <text evidence="2 10">Belongs to the ARV1 family.</text>
</comment>
<dbReference type="GO" id="GO:0032366">
    <property type="term" value="P:intracellular sterol transport"/>
    <property type="evidence" value="ECO:0007669"/>
    <property type="project" value="UniProtKB-UniRule"/>
</dbReference>
<comment type="subcellular location">
    <subcellularLocation>
        <location evidence="1 10">Endoplasmic reticulum membrane</location>
        <topology evidence="1 10">Multi-pass membrane protein</topology>
    </subcellularLocation>
</comment>
<dbReference type="PANTHER" id="PTHR14467:SF0">
    <property type="entry name" value="PROTEIN ARV1"/>
    <property type="match status" value="1"/>
</dbReference>
<keyword evidence="7 10" id="KW-0445">Lipid transport</keyword>
<keyword evidence="4 10" id="KW-0812">Transmembrane</keyword>
<gene>
    <name evidence="11" type="ORF">FQN60_015385</name>
</gene>
<evidence type="ECO:0000256" key="10">
    <source>
        <dbReference type="RuleBase" id="RU368065"/>
    </source>
</evidence>
<keyword evidence="3 10" id="KW-0813">Transport</keyword>
<dbReference type="InterPro" id="IPR007290">
    <property type="entry name" value="Arv1"/>
</dbReference>
<evidence type="ECO:0000256" key="3">
    <source>
        <dbReference type="ARBA" id="ARBA00022448"/>
    </source>
</evidence>
<evidence type="ECO:0000313" key="12">
    <source>
        <dbReference type="Proteomes" id="UP000327493"/>
    </source>
</evidence>
<evidence type="ECO:0000256" key="1">
    <source>
        <dbReference type="ARBA" id="ARBA00004477"/>
    </source>
</evidence>
<dbReference type="Proteomes" id="UP000327493">
    <property type="component" value="Chromosome 18"/>
</dbReference>
<keyword evidence="9 10" id="KW-0472">Membrane</keyword>
<evidence type="ECO:0000256" key="6">
    <source>
        <dbReference type="ARBA" id="ARBA00022989"/>
    </source>
</evidence>
<evidence type="ECO:0000256" key="8">
    <source>
        <dbReference type="ARBA" id="ARBA00023098"/>
    </source>
</evidence>
<dbReference type="GO" id="GO:0032541">
    <property type="term" value="C:cortical endoplasmic reticulum"/>
    <property type="evidence" value="ECO:0007669"/>
    <property type="project" value="TreeGrafter"/>
</dbReference>
<comment type="function">
    <text evidence="10">Mediator of sterol homeostasis involved in sterol uptake, trafficking and distribution into membranes.</text>
</comment>
<keyword evidence="12" id="KW-1185">Reference proteome</keyword>
<dbReference type="GO" id="GO:0005794">
    <property type="term" value="C:Golgi apparatus"/>
    <property type="evidence" value="ECO:0007669"/>
    <property type="project" value="TreeGrafter"/>
</dbReference>
<keyword evidence="8 10" id="KW-0443">Lipid metabolism</keyword>
<protein>
    <recommendedName>
        <fullName evidence="10">Protein ARV</fullName>
    </recommendedName>
</protein>
<keyword evidence="6 10" id="KW-1133">Transmembrane helix</keyword>
<accession>A0A5J5CPN4</accession>
<dbReference type="AlphaFoldDB" id="A0A5J5CPN4"/>
<feature type="transmembrane region" description="Helical" evidence="10">
    <location>
        <begin position="6"/>
        <end position="24"/>
    </location>
</feature>
<organism evidence="11 12">
    <name type="scientific">Etheostoma spectabile</name>
    <name type="common">orangethroat darter</name>
    <dbReference type="NCBI Taxonomy" id="54343"/>
    <lineage>
        <taxon>Eukaryota</taxon>
        <taxon>Metazoa</taxon>
        <taxon>Chordata</taxon>
        <taxon>Craniata</taxon>
        <taxon>Vertebrata</taxon>
        <taxon>Euteleostomi</taxon>
        <taxon>Actinopterygii</taxon>
        <taxon>Neopterygii</taxon>
        <taxon>Teleostei</taxon>
        <taxon>Neoteleostei</taxon>
        <taxon>Acanthomorphata</taxon>
        <taxon>Eupercaria</taxon>
        <taxon>Perciformes</taxon>
        <taxon>Percoidei</taxon>
        <taxon>Percidae</taxon>
        <taxon>Etheostomatinae</taxon>
        <taxon>Etheostoma</taxon>
    </lineage>
</organism>
<dbReference type="PANTHER" id="PTHR14467">
    <property type="entry name" value="ARV1"/>
    <property type="match status" value="1"/>
</dbReference>
<proteinExistence type="inferred from homology"/>